<evidence type="ECO:0000313" key="3">
    <source>
        <dbReference type="Proteomes" id="UP000030665"/>
    </source>
</evidence>
<evidence type="ECO:0000259" key="1">
    <source>
        <dbReference type="PROSITE" id="PS00028"/>
    </source>
</evidence>
<reference evidence="2" key="1">
    <citation type="submission" date="2014-01" db="EMBL/GenBank/DDBJ databases">
        <authorList>
            <person name="Aslett M."/>
        </authorList>
    </citation>
    <scope>NUCLEOTIDE SEQUENCE</scope>
</reference>
<dbReference type="STRING" id="36087.A0A077Z398"/>
<dbReference type="PANTHER" id="PTHR46664">
    <property type="entry name" value="ATM INTERACTOR"/>
    <property type="match status" value="1"/>
</dbReference>
<dbReference type="GO" id="GO:0000981">
    <property type="term" value="F:DNA-binding transcription factor activity, RNA polymerase II-specific"/>
    <property type="evidence" value="ECO:0007669"/>
    <property type="project" value="TreeGrafter"/>
</dbReference>
<dbReference type="GO" id="GO:0005634">
    <property type="term" value="C:nucleus"/>
    <property type="evidence" value="ECO:0007669"/>
    <property type="project" value="TreeGrafter"/>
</dbReference>
<dbReference type="GO" id="GO:0045944">
    <property type="term" value="P:positive regulation of transcription by RNA polymerase II"/>
    <property type="evidence" value="ECO:0007669"/>
    <property type="project" value="InterPro"/>
</dbReference>
<dbReference type="InterPro" id="IPR013087">
    <property type="entry name" value="Znf_C2H2_type"/>
</dbReference>
<dbReference type="InterPro" id="IPR055303">
    <property type="entry name" value="ATMIN"/>
</dbReference>
<accession>A0A077Z398</accession>
<organism evidence="2 3">
    <name type="scientific">Trichuris trichiura</name>
    <name type="common">Whipworm</name>
    <name type="synonym">Trichocephalus trichiurus</name>
    <dbReference type="NCBI Taxonomy" id="36087"/>
    <lineage>
        <taxon>Eukaryota</taxon>
        <taxon>Metazoa</taxon>
        <taxon>Ecdysozoa</taxon>
        <taxon>Nematoda</taxon>
        <taxon>Enoplea</taxon>
        <taxon>Dorylaimia</taxon>
        <taxon>Trichinellida</taxon>
        <taxon>Trichuridae</taxon>
        <taxon>Trichuris</taxon>
    </lineage>
</organism>
<reference evidence="2" key="2">
    <citation type="submission" date="2014-03" db="EMBL/GenBank/DDBJ databases">
        <title>The whipworm genome and dual-species transcriptomics of an intimate host-pathogen interaction.</title>
        <authorList>
            <person name="Foth B.J."/>
            <person name="Tsai I.J."/>
            <person name="Reid A.J."/>
            <person name="Bancroft A.J."/>
            <person name="Nichol S."/>
            <person name="Tracey A."/>
            <person name="Holroyd N."/>
            <person name="Cotton J.A."/>
            <person name="Stanley E.J."/>
            <person name="Zarowiecki M."/>
            <person name="Liu J.Z."/>
            <person name="Huckvale T."/>
            <person name="Cooper P.J."/>
            <person name="Grencis R.K."/>
            <person name="Berriman M."/>
        </authorList>
    </citation>
    <scope>NUCLEOTIDE SEQUENCE [LARGE SCALE GENOMIC DNA]</scope>
</reference>
<dbReference type="Proteomes" id="UP000030665">
    <property type="component" value="Unassembled WGS sequence"/>
</dbReference>
<dbReference type="AlphaFoldDB" id="A0A077Z398"/>
<evidence type="ECO:0000313" key="2">
    <source>
        <dbReference type="EMBL" id="CDW54128.1"/>
    </source>
</evidence>
<sequence>MVERIVIIPGVANCDGTAAPLCEICGIRFKNVAAKHLHQRKSHFNGSLLSGNGKRCCLTGPKVSFFCPISNCKRAKEATVQLPFASMRLVKQHYLKVHGDRSLLCSICGFRRFSLPRDLRYHENRCGIEADQIDGSARSRYSPVGSSRISKRLTEDKAIQCSLAVKEDKATQYDYCADTAESIDDFGAAKVDEVDYTCRNDPLLTSTFCQTYQPVTDASVGTNFLSDFQWDDYLDDQNTHSIDCRFSELINSETQTDIDALSFNFSSFLNSAETQTPEDFFL</sequence>
<dbReference type="PROSITE" id="PS00028">
    <property type="entry name" value="ZINC_FINGER_C2H2_1"/>
    <property type="match status" value="1"/>
</dbReference>
<feature type="domain" description="C2H2-type" evidence="1">
    <location>
        <begin position="22"/>
        <end position="43"/>
    </location>
</feature>
<dbReference type="PANTHER" id="PTHR46664:SF1">
    <property type="entry name" value="ATM INTERACTOR"/>
    <property type="match status" value="1"/>
</dbReference>
<gene>
    <name evidence="2" type="ORF">TTRE_0000239701</name>
</gene>
<proteinExistence type="predicted"/>
<dbReference type="EMBL" id="HG805881">
    <property type="protein sequence ID" value="CDW54128.1"/>
    <property type="molecule type" value="Genomic_DNA"/>
</dbReference>
<keyword evidence="3" id="KW-1185">Reference proteome</keyword>
<protein>
    <recommendedName>
        <fullName evidence="1">C2H2-type domain-containing protein</fullName>
    </recommendedName>
</protein>
<dbReference type="GO" id="GO:0000976">
    <property type="term" value="F:transcription cis-regulatory region binding"/>
    <property type="evidence" value="ECO:0007669"/>
    <property type="project" value="InterPro"/>
</dbReference>
<name>A0A077Z398_TRITR</name>
<dbReference type="OrthoDB" id="6354171at2759"/>